<feature type="transmembrane region" description="Helical" evidence="1">
    <location>
        <begin position="137"/>
        <end position="154"/>
    </location>
</feature>
<accession>A0A7G5IHR9</accession>
<feature type="transmembrane region" description="Helical" evidence="1">
    <location>
        <begin position="160"/>
        <end position="181"/>
    </location>
</feature>
<dbReference type="RefSeq" id="WP_182296246.1">
    <property type="nucleotide sequence ID" value="NZ_CP059851.1"/>
</dbReference>
<proteinExistence type="predicted"/>
<feature type="transmembrane region" description="Helical" evidence="1">
    <location>
        <begin position="97"/>
        <end position="116"/>
    </location>
</feature>
<dbReference type="Proteomes" id="UP000515292">
    <property type="component" value="Chromosome"/>
</dbReference>
<dbReference type="KEGG" id="sand:H3309_16720"/>
<protein>
    <recommendedName>
        <fullName evidence="4">Ferric oxidoreductase domain-containing protein</fullName>
    </recommendedName>
</protein>
<name>A0A7G5IHR9_9SPHN</name>
<evidence type="ECO:0000256" key="1">
    <source>
        <dbReference type="SAM" id="Phobius"/>
    </source>
</evidence>
<reference evidence="2 3" key="1">
    <citation type="submission" date="2020-07" db="EMBL/GenBank/DDBJ databases">
        <title>Complete genome sequence for Sandaracinobacter sp. M6.</title>
        <authorList>
            <person name="Tang Y."/>
            <person name="Liu Q."/>
            <person name="Guo Z."/>
            <person name="Lei P."/>
            <person name="Huang B."/>
        </authorList>
    </citation>
    <scope>NUCLEOTIDE SEQUENCE [LARGE SCALE GENOMIC DNA]</scope>
    <source>
        <strain evidence="2 3">M6</strain>
    </source>
</reference>
<organism evidence="2 3">
    <name type="scientific">Sandaracinobacteroides saxicola</name>
    <dbReference type="NCBI Taxonomy" id="2759707"/>
    <lineage>
        <taxon>Bacteria</taxon>
        <taxon>Pseudomonadati</taxon>
        <taxon>Pseudomonadota</taxon>
        <taxon>Alphaproteobacteria</taxon>
        <taxon>Sphingomonadales</taxon>
        <taxon>Sphingosinicellaceae</taxon>
        <taxon>Sandaracinobacteroides</taxon>
    </lineage>
</organism>
<dbReference type="EMBL" id="CP059851">
    <property type="protein sequence ID" value="QMW22911.1"/>
    <property type="molecule type" value="Genomic_DNA"/>
</dbReference>
<evidence type="ECO:0000313" key="2">
    <source>
        <dbReference type="EMBL" id="QMW22911.1"/>
    </source>
</evidence>
<evidence type="ECO:0000313" key="3">
    <source>
        <dbReference type="Proteomes" id="UP000515292"/>
    </source>
</evidence>
<keyword evidence="1" id="KW-1133">Transmembrane helix</keyword>
<feature type="transmembrane region" description="Helical" evidence="1">
    <location>
        <begin position="71"/>
        <end position="91"/>
    </location>
</feature>
<dbReference type="AlphaFoldDB" id="A0A7G5IHR9"/>
<gene>
    <name evidence="2" type="ORF">H3309_16720</name>
</gene>
<sequence>MADRRLPWLLSLLLIATALLAATLLPGDDRVLAARYTARASFAMFMPLFLATPLARLGWTRALAAHRRDWGLAFALAHFVHLAALINQQIAAGVPPAVITITVGGGGYVILAAMALTSNAAAMRALGRRWKWLHRTGLWWLWFVFFVTYAGRIAEPPAMIVGIIGTGLAGGAALLRLGLWWRARRRQPA</sequence>
<keyword evidence="3" id="KW-1185">Reference proteome</keyword>
<keyword evidence="1" id="KW-0472">Membrane</keyword>
<keyword evidence="1" id="KW-0812">Transmembrane</keyword>
<feature type="transmembrane region" description="Helical" evidence="1">
    <location>
        <begin position="43"/>
        <end position="59"/>
    </location>
</feature>
<evidence type="ECO:0008006" key="4">
    <source>
        <dbReference type="Google" id="ProtNLM"/>
    </source>
</evidence>